<dbReference type="AlphaFoldDB" id="A0AAV9AHP8"/>
<organism evidence="1 2">
    <name type="scientific">Acorus gramineus</name>
    <name type="common">Dwarf sweet flag</name>
    <dbReference type="NCBI Taxonomy" id="55184"/>
    <lineage>
        <taxon>Eukaryota</taxon>
        <taxon>Viridiplantae</taxon>
        <taxon>Streptophyta</taxon>
        <taxon>Embryophyta</taxon>
        <taxon>Tracheophyta</taxon>
        <taxon>Spermatophyta</taxon>
        <taxon>Magnoliopsida</taxon>
        <taxon>Liliopsida</taxon>
        <taxon>Acoraceae</taxon>
        <taxon>Acorus</taxon>
    </lineage>
</organism>
<accession>A0AAV9AHP8</accession>
<dbReference type="Proteomes" id="UP001179952">
    <property type="component" value="Unassembled WGS sequence"/>
</dbReference>
<evidence type="ECO:0000313" key="2">
    <source>
        <dbReference type="Proteomes" id="UP001179952"/>
    </source>
</evidence>
<keyword evidence="2" id="KW-1185">Reference proteome</keyword>
<sequence length="83" mass="9814">MKSYKGWLERVQNYLRCCLNKAKENGFLYLINNHHNNPHLEYNPQTRPNQLPTLLSNQSLDIIRHQAKINGWYIEPNEVGILP</sequence>
<proteinExistence type="predicted"/>
<comment type="caution">
    <text evidence="1">The sequence shown here is derived from an EMBL/GenBank/DDBJ whole genome shotgun (WGS) entry which is preliminary data.</text>
</comment>
<protein>
    <submittedName>
        <fullName evidence="1">Uncharacterized protein</fullName>
    </submittedName>
</protein>
<reference evidence="1" key="1">
    <citation type="journal article" date="2023" name="Nat. Commun.">
        <title>Diploid and tetraploid genomes of Acorus and the evolution of monocots.</title>
        <authorList>
            <person name="Ma L."/>
            <person name="Liu K.W."/>
            <person name="Li Z."/>
            <person name="Hsiao Y.Y."/>
            <person name="Qi Y."/>
            <person name="Fu T."/>
            <person name="Tang G.D."/>
            <person name="Zhang D."/>
            <person name="Sun W.H."/>
            <person name="Liu D.K."/>
            <person name="Li Y."/>
            <person name="Chen G.Z."/>
            <person name="Liu X.D."/>
            <person name="Liao X.Y."/>
            <person name="Jiang Y.T."/>
            <person name="Yu X."/>
            <person name="Hao Y."/>
            <person name="Huang J."/>
            <person name="Zhao X.W."/>
            <person name="Ke S."/>
            <person name="Chen Y.Y."/>
            <person name="Wu W.L."/>
            <person name="Hsu J.L."/>
            <person name="Lin Y.F."/>
            <person name="Huang M.D."/>
            <person name="Li C.Y."/>
            <person name="Huang L."/>
            <person name="Wang Z.W."/>
            <person name="Zhao X."/>
            <person name="Zhong W.Y."/>
            <person name="Peng D.H."/>
            <person name="Ahmad S."/>
            <person name="Lan S."/>
            <person name="Zhang J.S."/>
            <person name="Tsai W.C."/>
            <person name="Van de Peer Y."/>
            <person name="Liu Z.J."/>
        </authorList>
    </citation>
    <scope>NUCLEOTIDE SEQUENCE</scope>
    <source>
        <strain evidence="1">SCP</strain>
    </source>
</reference>
<dbReference type="EMBL" id="JAUJYN010000009">
    <property type="protein sequence ID" value="KAK1263658.1"/>
    <property type="molecule type" value="Genomic_DNA"/>
</dbReference>
<reference evidence="1" key="2">
    <citation type="submission" date="2023-06" db="EMBL/GenBank/DDBJ databases">
        <authorList>
            <person name="Ma L."/>
            <person name="Liu K.-W."/>
            <person name="Li Z."/>
            <person name="Hsiao Y.-Y."/>
            <person name="Qi Y."/>
            <person name="Fu T."/>
            <person name="Tang G."/>
            <person name="Zhang D."/>
            <person name="Sun W.-H."/>
            <person name="Liu D.-K."/>
            <person name="Li Y."/>
            <person name="Chen G.-Z."/>
            <person name="Liu X.-D."/>
            <person name="Liao X.-Y."/>
            <person name="Jiang Y.-T."/>
            <person name="Yu X."/>
            <person name="Hao Y."/>
            <person name="Huang J."/>
            <person name="Zhao X.-W."/>
            <person name="Ke S."/>
            <person name="Chen Y.-Y."/>
            <person name="Wu W.-L."/>
            <person name="Hsu J.-L."/>
            <person name="Lin Y.-F."/>
            <person name="Huang M.-D."/>
            <person name="Li C.-Y."/>
            <person name="Huang L."/>
            <person name="Wang Z.-W."/>
            <person name="Zhao X."/>
            <person name="Zhong W.-Y."/>
            <person name="Peng D.-H."/>
            <person name="Ahmad S."/>
            <person name="Lan S."/>
            <person name="Zhang J.-S."/>
            <person name="Tsai W.-C."/>
            <person name="Van De Peer Y."/>
            <person name="Liu Z.-J."/>
        </authorList>
    </citation>
    <scope>NUCLEOTIDE SEQUENCE</scope>
    <source>
        <strain evidence="1">SCP</strain>
        <tissue evidence="1">Leaves</tissue>
    </source>
</reference>
<name>A0AAV9AHP8_ACOGR</name>
<gene>
    <name evidence="1" type="ORF">QJS04_geneDACA013449</name>
</gene>
<evidence type="ECO:0000313" key="1">
    <source>
        <dbReference type="EMBL" id="KAK1263658.1"/>
    </source>
</evidence>